<name>A0ABP0NIE4_9DINO</name>
<comment type="caution">
    <text evidence="1">The sequence shown here is derived from an EMBL/GenBank/DDBJ whole genome shotgun (WGS) entry which is preliminary data.</text>
</comment>
<dbReference type="Gene3D" id="1.25.40.10">
    <property type="entry name" value="Tetratricopeptide repeat domain"/>
    <property type="match status" value="1"/>
</dbReference>
<evidence type="ECO:0000313" key="2">
    <source>
        <dbReference type="Proteomes" id="UP001642464"/>
    </source>
</evidence>
<protein>
    <submittedName>
        <fullName evidence="1">Uncharacterized protein</fullName>
    </submittedName>
</protein>
<dbReference type="Proteomes" id="UP001642464">
    <property type="component" value="Unassembled WGS sequence"/>
</dbReference>
<reference evidence="1 2" key="1">
    <citation type="submission" date="2024-02" db="EMBL/GenBank/DDBJ databases">
        <authorList>
            <person name="Chen Y."/>
            <person name="Shah S."/>
            <person name="Dougan E. K."/>
            <person name="Thang M."/>
            <person name="Chan C."/>
        </authorList>
    </citation>
    <scope>NUCLEOTIDE SEQUENCE [LARGE SCALE GENOMIC DNA]</scope>
</reference>
<accession>A0ABP0NIE4</accession>
<evidence type="ECO:0000313" key="1">
    <source>
        <dbReference type="EMBL" id="CAK9063406.1"/>
    </source>
</evidence>
<sequence>MALSLYTAGHSTYEPLSAQPVGAPRDAELRNVLLAVMRWDRALCLVEEMKEGQLELKVVSFSALMKACQRAERSELALKLFASLASVAWHIEVTTFGATMTACEKAGQWPQALLSWRRHTVAWALRWQKGVRRGWFAVYRPTSRDAIAKMLSGAAVGKGLNVKGKSAKLNRLSGFVPFLQISQENDKAEVAPSPSDACVTIYFASDELRSRAASQLQSLLDSADLHVQEDHLIALDDYPNTPGLILPEPLLHYAFIDKPDIQPAVGWETGRISSPAFMDMNLQALRGDSKPKVVLYQFDQDNAMNPHGLLIAYAEATVKPVVSDFDTFTVGSRGMTYKRLHPEQADLAMWALKHTEQLLRKPSLSSWTSRWLEVLKEAHDEGFHPDIPEYGFGDETSYKLIEGIVEATSESGAVRHGAECFNFYFPQELDDNYLVVWEGFDDKPWAYMDEDALRDFLEERVEEDYAMPLNPVWCVRDQGWYDVLEAQISNDACKKIMEAWYPEGSGILEKIEELHKEFPNGFQTGLPPGEEGRRPTLRSTLSTVNDLDTTEKAILASSMAKSGRSRWGEAIRKVHLMQSMSRHSLMPRSVSPA</sequence>
<gene>
    <name evidence="1" type="ORF">SCF082_LOCUS32836</name>
</gene>
<proteinExistence type="predicted"/>
<keyword evidence="2" id="KW-1185">Reference proteome</keyword>
<dbReference type="InterPro" id="IPR011990">
    <property type="entry name" value="TPR-like_helical_dom_sf"/>
</dbReference>
<organism evidence="1 2">
    <name type="scientific">Durusdinium trenchii</name>
    <dbReference type="NCBI Taxonomy" id="1381693"/>
    <lineage>
        <taxon>Eukaryota</taxon>
        <taxon>Sar</taxon>
        <taxon>Alveolata</taxon>
        <taxon>Dinophyceae</taxon>
        <taxon>Suessiales</taxon>
        <taxon>Symbiodiniaceae</taxon>
        <taxon>Durusdinium</taxon>
    </lineage>
</organism>
<dbReference type="EMBL" id="CAXAMM010028779">
    <property type="protein sequence ID" value="CAK9063406.1"/>
    <property type="molecule type" value="Genomic_DNA"/>
</dbReference>